<organism evidence="5 6">
    <name type="scientific">Micromonospora coerulea</name>
    <dbReference type="NCBI Taxonomy" id="47856"/>
    <lineage>
        <taxon>Bacteria</taxon>
        <taxon>Bacillati</taxon>
        <taxon>Actinomycetota</taxon>
        <taxon>Actinomycetes</taxon>
        <taxon>Micromonosporales</taxon>
        <taxon>Micromonosporaceae</taxon>
        <taxon>Micromonospora</taxon>
    </lineage>
</organism>
<dbReference type="Pfam" id="PF13561">
    <property type="entry name" value="adh_short_C2"/>
    <property type="match status" value="1"/>
</dbReference>
<keyword evidence="2" id="KW-0560">Oxidoreductase</keyword>
<dbReference type="InterPro" id="IPR002347">
    <property type="entry name" value="SDR_fam"/>
</dbReference>
<reference evidence="6" key="1">
    <citation type="journal article" date="2019" name="Int. J. Syst. Evol. Microbiol.">
        <title>The Global Catalogue of Microorganisms (GCM) 10K type strain sequencing project: providing services to taxonomists for standard genome sequencing and annotation.</title>
        <authorList>
            <consortium name="The Broad Institute Genomics Platform"/>
            <consortium name="The Broad Institute Genome Sequencing Center for Infectious Disease"/>
            <person name="Wu L."/>
            <person name="Ma J."/>
        </authorList>
    </citation>
    <scope>NUCLEOTIDE SEQUENCE [LARGE SCALE GENOMIC DNA]</scope>
    <source>
        <strain evidence="6">JCM 3175</strain>
    </source>
</reference>
<evidence type="ECO:0000256" key="1">
    <source>
        <dbReference type="ARBA" id="ARBA00006484"/>
    </source>
</evidence>
<dbReference type="PANTHER" id="PTHR24321:SF8">
    <property type="entry name" value="ESTRADIOL 17-BETA-DEHYDROGENASE 8-RELATED"/>
    <property type="match status" value="1"/>
</dbReference>
<dbReference type="Proteomes" id="UP001500307">
    <property type="component" value="Unassembled WGS sequence"/>
</dbReference>
<evidence type="ECO:0000313" key="6">
    <source>
        <dbReference type="Proteomes" id="UP001500307"/>
    </source>
</evidence>
<dbReference type="InterPro" id="IPR036291">
    <property type="entry name" value="NAD(P)-bd_dom_sf"/>
</dbReference>
<keyword evidence="3" id="KW-0520">NAD</keyword>
<gene>
    <name evidence="5" type="ORF">GCM10023176_33990</name>
</gene>
<feature type="domain" description="Ketoreductase" evidence="4">
    <location>
        <begin position="11"/>
        <end position="191"/>
    </location>
</feature>
<dbReference type="InterPro" id="IPR057326">
    <property type="entry name" value="KR_dom"/>
</dbReference>
<evidence type="ECO:0000256" key="3">
    <source>
        <dbReference type="ARBA" id="ARBA00023027"/>
    </source>
</evidence>
<dbReference type="Gene3D" id="3.40.50.720">
    <property type="entry name" value="NAD(P)-binding Rossmann-like Domain"/>
    <property type="match status" value="1"/>
</dbReference>
<dbReference type="PRINTS" id="PR00081">
    <property type="entry name" value="GDHRDH"/>
</dbReference>
<dbReference type="InterPro" id="IPR020904">
    <property type="entry name" value="Sc_DH/Rdtase_CS"/>
</dbReference>
<dbReference type="SMART" id="SM00822">
    <property type="entry name" value="PKS_KR"/>
    <property type="match status" value="1"/>
</dbReference>
<protein>
    <submittedName>
        <fullName evidence="5">SDR family oxidoreductase</fullName>
    </submittedName>
</protein>
<keyword evidence="6" id="KW-1185">Reference proteome</keyword>
<dbReference type="PANTHER" id="PTHR24321">
    <property type="entry name" value="DEHYDROGENASES, SHORT CHAIN"/>
    <property type="match status" value="1"/>
</dbReference>
<dbReference type="CDD" id="cd05233">
    <property type="entry name" value="SDR_c"/>
    <property type="match status" value="1"/>
</dbReference>
<dbReference type="SUPFAM" id="SSF51735">
    <property type="entry name" value="NAD(P)-binding Rossmann-fold domains"/>
    <property type="match status" value="1"/>
</dbReference>
<proteinExistence type="inferred from homology"/>
<accession>A0ABP8SP26</accession>
<comment type="caution">
    <text evidence="5">The sequence shown here is derived from an EMBL/GenBank/DDBJ whole genome shotgun (WGS) entry which is preliminary data.</text>
</comment>
<dbReference type="PRINTS" id="PR00080">
    <property type="entry name" value="SDRFAMILY"/>
</dbReference>
<dbReference type="EMBL" id="BAABGU010000018">
    <property type="protein sequence ID" value="GAA4572023.1"/>
    <property type="molecule type" value="Genomic_DNA"/>
</dbReference>
<evidence type="ECO:0000313" key="5">
    <source>
        <dbReference type="EMBL" id="GAA4572023.1"/>
    </source>
</evidence>
<dbReference type="PROSITE" id="PS00061">
    <property type="entry name" value="ADH_SHORT"/>
    <property type="match status" value="1"/>
</dbReference>
<name>A0ABP8SP26_9ACTN</name>
<evidence type="ECO:0000259" key="4">
    <source>
        <dbReference type="SMART" id="SM00822"/>
    </source>
</evidence>
<comment type="similarity">
    <text evidence="1">Belongs to the short-chain dehydrogenases/reductases (SDR) family.</text>
</comment>
<sequence length="252" mass="25779">MIHHMRRLEGRTALVTGALGGIGAATARRLAAEGATVGLMDVRDPAPLAEELTAAGGRAVPVVADVSDEADWTAAVATVRRAFGPVDILVSNAYAVEAAPAHETSRQSWDHQLAVNLTGAFLGVRACLDDLRAGHGAVVVVSSVHALVGLPGRPAYAAAKGGLVALGRQLAVEYGPDVRVNTVLPGPILTPAWDEVSEADRQRSVAATVARRFGTPDEVAAAVAFLASPDADYITGASLVVDGGWTAVKASA</sequence>
<evidence type="ECO:0000256" key="2">
    <source>
        <dbReference type="ARBA" id="ARBA00023002"/>
    </source>
</evidence>